<dbReference type="Pfam" id="PF04321">
    <property type="entry name" value="RmlD_sub_bind"/>
    <property type="match status" value="1"/>
</dbReference>
<feature type="domain" description="RmlD-like substrate binding" evidence="7">
    <location>
        <begin position="34"/>
        <end position="317"/>
    </location>
</feature>
<comment type="function">
    <text evidence="6">Catalyzes the reduction of dTDP-6-deoxy-L-lyxo-4-hexulose to yield dTDP-L-rhamnose.</text>
</comment>
<dbReference type="InterPro" id="IPR005913">
    <property type="entry name" value="dTDP_dehydrorham_reduct"/>
</dbReference>
<comment type="cofactor">
    <cofactor evidence="6">
        <name>Mg(2+)</name>
        <dbReference type="ChEBI" id="CHEBI:18420"/>
    </cofactor>
    <text evidence="6">Binds 1 Mg(2+) ion per monomer.</text>
</comment>
<dbReference type="Gene3D" id="3.90.25.10">
    <property type="entry name" value="UDP-galactose 4-epimerase, domain 1"/>
    <property type="match status" value="1"/>
</dbReference>
<protein>
    <recommendedName>
        <fullName evidence="4 6">dTDP-4-dehydrorhamnose reductase</fullName>
        <ecNumber evidence="3 6">1.1.1.133</ecNumber>
    </recommendedName>
</protein>
<keyword evidence="9" id="KW-1185">Reference proteome</keyword>
<dbReference type="Proteomes" id="UP001157461">
    <property type="component" value="Unassembled WGS sequence"/>
</dbReference>
<evidence type="ECO:0000256" key="4">
    <source>
        <dbReference type="ARBA" id="ARBA00017099"/>
    </source>
</evidence>
<comment type="caution">
    <text evidence="8">The sequence shown here is derived from an EMBL/GenBank/DDBJ whole genome shotgun (WGS) entry which is preliminary data.</text>
</comment>
<name>A0ABT6IDH6_9PSED</name>
<dbReference type="SUPFAM" id="SSF51735">
    <property type="entry name" value="NAD(P)-binding Rossmann-fold domains"/>
    <property type="match status" value="1"/>
</dbReference>
<evidence type="ECO:0000256" key="3">
    <source>
        <dbReference type="ARBA" id="ARBA00012929"/>
    </source>
</evidence>
<gene>
    <name evidence="8" type="primary">rfbD</name>
    <name evidence="8" type="ORF">OMP44_06600</name>
</gene>
<dbReference type="EC" id="1.1.1.133" evidence="3 6"/>
<keyword evidence="6" id="KW-0521">NADP</keyword>
<dbReference type="PANTHER" id="PTHR10491">
    <property type="entry name" value="DTDP-4-DEHYDRORHAMNOSE REDUCTASE"/>
    <property type="match status" value="1"/>
</dbReference>
<evidence type="ECO:0000313" key="9">
    <source>
        <dbReference type="Proteomes" id="UP001157461"/>
    </source>
</evidence>
<sequence>MRQVSVRAGKARGFSAIDYFGLRLQQKAFRHGFMNIVITGRSGQVSRALQREFGSTHQLTVLGQADLDLAQTGRLRAAFDRLEPDLILNAAAYTAVDQAEEDSERAEAINARAPQILAELARERDIPFVHYSSDYVFDGSRRHPYTETCNPAPLSVYGRSKLAGEEAVLAAGGRALVLRTSWVYSHDGQCFFNTMRQLLAERDELHVVEDQLGAPTWAPTIATTTRQLVERLLEQGDVGGLYHLTNAGQTSWYGFAAAIAERLAQRGELRARLYPTTTEHYPTPATRPLYSCLDCRKIEAVLPAALPHWQADFDRCWALFERDRQLN</sequence>
<comment type="similarity">
    <text evidence="2 6">Belongs to the dTDP-4-dehydrorhamnose reductase family.</text>
</comment>
<reference evidence="8 9" key="1">
    <citation type="submission" date="2022-10" db="EMBL/GenBank/DDBJ databases">
        <title>A novel Pseudomonas species, isolated from Passiflora incarnata leaves.</title>
        <authorList>
            <person name="Cueva-Yesquen L.G."/>
            <person name="Fantinatti-Garboggini F."/>
        </authorList>
    </citation>
    <scope>NUCLEOTIDE SEQUENCE [LARGE SCALE GENOMIC DNA]</scope>
    <source>
        <strain evidence="8 9">CBMAI 2609</strain>
    </source>
</reference>
<proteinExistence type="inferred from homology"/>
<accession>A0ABT6IDH6</accession>
<dbReference type="Gene3D" id="3.40.50.720">
    <property type="entry name" value="NAD(P)-binding Rossmann-like Domain"/>
    <property type="match status" value="1"/>
</dbReference>
<evidence type="ECO:0000259" key="7">
    <source>
        <dbReference type="Pfam" id="PF04321"/>
    </source>
</evidence>
<evidence type="ECO:0000256" key="1">
    <source>
        <dbReference type="ARBA" id="ARBA00004781"/>
    </source>
</evidence>
<comment type="pathway">
    <text evidence="1 6">Carbohydrate biosynthesis; dTDP-L-rhamnose biosynthesis.</text>
</comment>
<dbReference type="GO" id="GO:0008831">
    <property type="term" value="F:dTDP-4-dehydrorhamnose reductase activity"/>
    <property type="evidence" value="ECO:0007669"/>
    <property type="project" value="UniProtKB-EC"/>
</dbReference>
<evidence type="ECO:0000256" key="2">
    <source>
        <dbReference type="ARBA" id="ARBA00010944"/>
    </source>
</evidence>
<evidence type="ECO:0000256" key="5">
    <source>
        <dbReference type="ARBA" id="ARBA00048200"/>
    </source>
</evidence>
<dbReference type="PANTHER" id="PTHR10491:SF4">
    <property type="entry name" value="METHIONINE ADENOSYLTRANSFERASE 2 SUBUNIT BETA"/>
    <property type="match status" value="1"/>
</dbReference>
<dbReference type="InterPro" id="IPR036291">
    <property type="entry name" value="NAD(P)-bd_dom_sf"/>
</dbReference>
<evidence type="ECO:0000313" key="8">
    <source>
        <dbReference type="EMBL" id="MDH4762572.1"/>
    </source>
</evidence>
<comment type="catalytic activity">
    <reaction evidence="5 6">
        <text>dTDP-beta-L-rhamnose + NADP(+) = dTDP-4-dehydro-beta-L-rhamnose + NADPH + H(+)</text>
        <dbReference type="Rhea" id="RHEA:21796"/>
        <dbReference type="ChEBI" id="CHEBI:15378"/>
        <dbReference type="ChEBI" id="CHEBI:57510"/>
        <dbReference type="ChEBI" id="CHEBI:57783"/>
        <dbReference type="ChEBI" id="CHEBI:58349"/>
        <dbReference type="ChEBI" id="CHEBI:62830"/>
        <dbReference type="EC" id="1.1.1.133"/>
    </reaction>
</comment>
<organism evidence="8 9">
    <name type="scientific">Pseudomonas flavocrustae</name>
    <dbReference type="NCBI Taxonomy" id="2991719"/>
    <lineage>
        <taxon>Bacteria</taxon>
        <taxon>Pseudomonadati</taxon>
        <taxon>Pseudomonadota</taxon>
        <taxon>Gammaproteobacteria</taxon>
        <taxon>Pseudomonadales</taxon>
        <taxon>Pseudomonadaceae</taxon>
        <taxon>Pseudomonas</taxon>
    </lineage>
</organism>
<dbReference type="NCBIfam" id="TIGR01214">
    <property type="entry name" value="rmlD"/>
    <property type="match status" value="1"/>
</dbReference>
<evidence type="ECO:0000256" key="6">
    <source>
        <dbReference type="RuleBase" id="RU364082"/>
    </source>
</evidence>
<dbReference type="EMBL" id="JAPDIQ010000002">
    <property type="protein sequence ID" value="MDH4762572.1"/>
    <property type="molecule type" value="Genomic_DNA"/>
</dbReference>
<dbReference type="InterPro" id="IPR029903">
    <property type="entry name" value="RmlD-like-bd"/>
</dbReference>
<dbReference type="CDD" id="cd05254">
    <property type="entry name" value="dTDP_HR_like_SDR_e"/>
    <property type="match status" value="1"/>
</dbReference>
<keyword evidence="6 8" id="KW-0560">Oxidoreductase</keyword>